<reference evidence="2" key="1">
    <citation type="submission" date="2005-09" db="EMBL/GenBank/DDBJ databases">
        <authorList>
            <person name="Mural R.J."/>
            <person name="Li P.W."/>
            <person name="Adams M.D."/>
            <person name="Amanatides P.G."/>
            <person name="Baden-Tillson H."/>
            <person name="Barnstead M."/>
            <person name="Chin S.H."/>
            <person name="Dew I."/>
            <person name="Evans C.A."/>
            <person name="Ferriera S."/>
            <person name="Flanigan M."/>
            <person name="Fosler C."/>
            <person name="Glodek A."/>
            <person name="Gu Z."/>
            <person name="Holt R.A."/>
            <person name="Jennings D."/>
            <person name="Kraft C.L."/>
            <person name="Lu F."/>
            <person name="Nguyen T."/>
            <person name="Nusskern D.R."/>
            <person name="Pfannkoch C.M."/>
            <person name="Sitter C."/>
            <person name="Sutton G.G."/>
            <person name="Venter J.C."/>
            <person name="Wang Z."/>
            <person name="Woodage T."/>
            <person name="Zheng X.H."/>
            <person name="Zhong F."/>
        </authorList>
    </citation>
    <scope>NUCLEOTIDE SEQUENCE [LARGE SCALE GENOMIC DNA]</scope>
    <source>
        <strain>BN</strain>
        <strain evidence="2">Sprague-Dawley</strain>
    </source>
</reference>
<evidence type="ECO:0000313" key="2">
    <source>
        <dbReference type="Proteomes" id="UP000234681"/>
    </source>
</evidence>
<protein>
    <submittedName>
        <fullName evidence="1">RCG28309</fullName>
    </submittedName>
</protein>
<accession>A6IE46</accession>
<sequence>MSSSNGVVDPRAKAVLAK</sequence>
<dbReference type="EMBL" id="CH473959">
    <property type="protein sequence ID" value="EDM15133.1"/>
    <property type="molecule type" value="Genomic_DNA"/>
</dbReference>
<name>A6IE46_RAT</name>
<organism evidence="1 2">
    <name type="scientific">Rattus norvegicus</name>
    <name type="common">Rat</name>
    <dbReference type="NCBI Taxonomy" id="10116"/>
    <lineage>
        <taxon>Eukaryota</taxon>
        <taxon>Metazoa</taxon>
        <taxon>Chordata</taxon>
        <taxon>Craniata</taxon>
        <taxon>Vertebrata</taxon>
        <taxon>Euteleostomi</taxon>
        <taxon>Mammalia</taxon>
        <taxon>Eutheria</taxon>
        <taxon>Euarchontoglires</taxon>
        <taxon>Glires</taxon>
        <taxon>Rodentia</taxon>
        <taxon>Myomorpha</taxon>
        <taxon>Muroidea</taxon>
        <taxon>Muridae</taxon>
        <taxon>Murinae</taxon>
        <taxon>Rattus</taxon>
    </lineage>
</organism>
<evidence type="ECO:0000313" key="1">
    <source>
        <dbReference type="EMBL" id="EDM15133.1"/>
    </source>
</evidence>
<dbReference type="AlphaFoldDB" id="A6IE46"/>
<dbReference type="Proteomes" id="UP000234681">
    <property type="component" value="Chromosome 4"/>
</dbReference>
<gene>
    <name evidence="1" type="ORF">rCG_28309</name>
</gene>
<proteinExistence type="predicted"/>